<feature type="transmembrane region" description="Helical" evidence="2">
    <location>
        <begin position="108"/>
        <end position="130"/>
    </location>
</feature>
<feature type="transmembrane region" description="Helical" evidence="2">
    <location>
        <begin position="12"/>
        <end position="37"/>
    </location>
</feature>
<dbReference type="EMBL" id="BONC01000025">
    <property type="protein sequence ID" value="GIF57693.1"/>
    <property type="molecule type" value="Genomic_DNA"/>
</dbReference>
<evidence type="ECO:0000256" key="1">
    <source>
        <dbReference type="SAM" id="MobiDB-lite"/>
    </source>
</evidence>
<feature type="region of interest" description="Disordered" evidence="1">
    <location>
        <begin position="254"/>
        <end position="335"/>
    </location>
</feature>
<feature type="transmembrane region" description="Helical" evidence="2">
    <location>
        <begin position="63"/>
        <end position="87"/>
    </location>
</feature>
<evidence type="ECO:0000256" key="2">
    <source>
        <dbReference type="SAM" id="Phobius"/>
    </source>
</evidence>
<accession>A0ABQ4C4H6</accession>
<organism evidence="4 5">
    <name type="scientific">Asanoa iriomotensis</name>
    <dbReference type="NCBI Taxonomy" id="234613"/>
    <lineage>
        <taxon>Bacteria</taxon>
        <taxon>Bacillati</taxon>
        <taxon>Actinomycetota</taxon>
        <taxon>Actinomycetes</taxon>
        <taxon>Micromonosporales</taxon>
        <taxon>Micromonosporaceae</taxon>
        <taxon>Asanoa</taxon>
    </lineage>
</organism>
<dbReference type="Gene3D" id="3.10.350.10">
    <property type="entry name" value="LysM domain"/>
    <property type="match status" value="1"/>
</dbReference>
<keyword evidence="2" id="KW-1133">Transmembrane helix</keyword>
<keyword evidence="2" id="KW-0472">Membrane</keyword>
<feature type="compositionally biased region" description="Pro residues" evidence="1">
    <location>
        <begin position="267"/>
        <end position="283"/>
    </location>
</feature>
<dbReference type="InterPro" id="IPR036779">
    <property type="entry name" value="LysM_dom_sf"/>
</dbReference>
<gene>
    <name evidence="4" type="ORF">Air01nite_37880</name>
</gene>
<dbReference type="SMART" id="SM00257">
    <property type="entry name" value="LysM"/>
    <property type="match status" value="1"/>
</dbReference>
<dbReference type="CDD" id="cd00118">
    <property type="entry name" value="LysM"/>
    <property type="match status" value="1"/>
</dbReference>
<sequence>MRGFPPRRVGQIVTGLGALVVLVGLVGGAPIALLAFAGNPLPDHVPTLGEIGTTLTSRDDGQLFVRALAVVGWLGWATFAVSVLIELPFRLFRRPAPRLPGLRRQQRMAAALVGSALILIGSPATAAIAAPGQPHGSGLAAAAATPWASTPERSTVAAPPPARDAVAGPGGVAHLLPVAAQRQSGAGDEPRYQVERGDYLGSIADRYVGDFTDYPELARINKIKDPDRIYPGQLLRLPDEARDRGYREHASGMVIQPGLDDGHDPTRPPAATAPPATPPPAKPAQPTKPAQPAPPPVVTVPPVLPAPQPPRVVPLPPASPDENLAAGPQRQDDSGLEINRPLAVSAVIAAAAIVGAQVGTVFGLRRRPAGTPVDGGRHRAEDD</sequence>
<dbReference type="InterPro" id="IPR018392">
    <property type="entry name" value="LysM"/>
</dbReference>
<protein>
    <recommendedName>
        <fullName evidence="3">LysM domain-containing protein</fullName>
    </recommendedName>
</protein>
<dbReference type="Pfam" id="PF01476">
    <property type="entry name" value="LysM"/>
    <property type="match status" value="1"/>
</dbReference>
<feature type="compositionally biased region" description="Pro residues" evidence="1">
    <location>
        <begin position="289"/>
        <end position="319"/>
    </location>
</feature>
<name>A0ABQ4C4H6_9ACTN</name>
<feature type="domain" description="LysM" evidence="3">
    <location>
        <begin position="190"/>
        <end position="237"/>
    </location>
</feature>
<keyword evidence="5" id="KW-1185">Reference proteome</keyword>
<evidence type="ECO:0000313" key="4">
    <source>
        <dbReference type="EMBL" id="GIF57693.1"/>
    </source>
</evidence>
<evidence type="ECO:0000313" key="5">
    <source>
        <dbReference type="Proteomes" id="UP000624325"/>
    </source>
</evidence>
<keyword evidence="2" id="KW-0812">Transmembrane</keyword>
<dbReference type="SUPFAM" id="SSF54106">
    <property type="entry name" value="LysM domain"/>
    <property type="match status" value="1"/>
</dbReference>
<dbReference type="PROSITE" id="PS51782">
    <property type="entry name" value="LYSM"/>
    <property type="match status" value="1"/>
</dbReference>
<proteinExistence type="predicted"/>
<comment type="caution">
    <text evidence="4">The sequence shown here is derived from an EMBL/GenBank/DDBJ whole genome shotgun (WGS) entry which is preliminary data.</text>
</comment>
<reference evidence="4 5" key="1">
    <citation type="submission" date="2021-01" db="EMBL/GenBank/DDBJ databases">
        <title>Whole genome shotgun sequence of Asanoa iriomotensis NBRC 100142.</title>
        <authorList>
            <person name="Komaki H."/>
            <person name="Tamura T."/>
        </authorList>
    </citation>
    <scope>NUCLEOTIDE SEQUENCE [LARGE SCALE GENOMIC DNA]</scope>
    <source>
        <strain evidence="4 5">NBRC 100142</strain>
    </source>
</reference>
<feature type="transmembrane region" description="Helical" evidence="2">
    <location>
        <begin position="342"/>
        <end position="364"/>
    </location>
</feature>
<dbReference type="Proteomes" id="UP000624325">
    <property type="component" value="Unassembled WGS sequence"/>
</dbReference>
<evidence type="ECO:0000259" key="3">
    <source>
        <dbReference type="PROSITE" id="PS51782"/>
    </source>
</evidence>